<evidence type="ECO:0000313" key="4">
    <source>
        <dbReference type="Proteomes" id="UP001430953"/>
    </source>
</evidence>
<feature type="region of interest" description="Disordered" evidence="2">
    <location>
        <begin position="130"/>
        <end position="163"/>
    </location>
</feature>
<dbReference type="InterPro" id="IPR038791">
    <property type="entry name" value="Cfap97/Hemingway"/>
</dbReference>
<proteinExistence type="inferred from homology"/>
<dbReference type="Pfam" id="PF13879">
    <property type="entry name" value="Hmw_CFAP97"/>
    <property type="match status" value="1"/>
</dbReference>
<dbReference type="Proteomes" id="UP001430953">
    <property type="component" value="Unassembled WGS sequence"/>
</dbReference>
<comment type="caution">
    <text evidence="3">The sequence shown here is derived from an EMBL/GenBank/DDBJ whole genome shotgun (WGS) entry which is preliminary data.</text>
</comment>
<keyword evidence="4" id="KW-1185">Reference proteome</keyword>
<dbReference type="PANTHER" id="PTHR23035">
    <property type="entry name" value="CILIA- AND FLAGELLA-ASSOCIATED PROTEIN 97-RELATED"/>
    <property type="match status" value="1"/>
</dbReference>
<dbReference type="GO" id="GO:0007283">
    <property type="term" value="P:spermatogenesis"/>
    <property type="evidence" value="ECO:0007669"/>
    <property type="project" value="TreeGrafter"/>
</dbReference>
<name>A0AAW2FVP8_9HYME</name>
<evidence type="ECO:0000256" key="2">
    <source>
        <dbReference type="SAM" id="MobiDB-lite"/>
    </source>
</evidence>
<dbReference type="InterPro" id="IPR029488">
    <property type="entry name" value="Hmw/CFAP97"/>
</dbReference>
<accession>A0AAW2FVP8</accession>
<reference evidence="3 4" key="1">
    <citation type="submission" date="2023-03" db="EMBL/GenBank/DDBJ databases">
        <title>High recombination rates correlate with genetic variation in Cardiocondyla obscurior ants.</title>
        <authorList>
            <person name="Errbii M."/>
        </authorList>
    </citation>
    <scope>NUCLEOTIDE SEQUENCE [LARGE SCALE GENOMIC DNA]</scope>
    <source>
        <strain evidence="3">Alpha-2009</strain>
        <tissue evidence="3">Whole body</tissue>
    </source>
</reference>
<sequence length="272" mass="31388">MIINSNFAFFAGSYSVGDIHLMMNQGEINICECRYALEKDVQKTRDSFNIPNIHEIDEEESETEETILNPIPSALNEECHEALQKTKKTSDDESVYTGESFYSDESCDESEVTNVTSRSLNSSSLINATDRQLNQSLEESDTRVTGSRWEDDNDEPCSFSNETSRAATVDRDRFVQSRRCKRWNMTFTDEEMRKIERENELLLRKIMAQQKPRQNTFGEETTQSKISSSAINRKKLQQKIENDNELLLRRIQQAKSCVFANTSKVGRRLTFL</sequence>
<dbReference type="PANTHER" id="PTHR23035:SF1">
    <property type="entry name" value="CILIA- AND FLAGELLA-ASSOCIATED PROTEIN 97"/>
    <property type="match status" value="1"/>
</dbReference>
<gene>
    <name evidence="3" type="ORF">PUN28_008995</name>
</gene>
<dbReference type="AlphaFoldDB" id="A0AAW2FVP8"/>
<comment type="similarity">
    <text evidence="1">Belongs to the CFAP97 family.</text>
</comment>
<evidence type="ECO:0000256" key="1">
    <source>
        <dbReference type="ARBA" id="ARBA00008315"/>
    </source>
</evidence>
<organism evidence="3 4">
    <name type="scientific">Cardiocondyla obscurior</name>
    <dbReference type="NCBI Taxonomy" id="286306"/>
    <lineage>
        <taxon>Eukaryota</taxon>
        <taxon>Metazoa</taxon>
        <taxon>Ecdysozoa</taxon>
        <taxon>Arthropoda</taxon>
        <taxon>Hexapoda</taxon>
        <taxon>Insecta</taxon>
        <taxon>Pterygota</taxon>
        <taxon>Neoptera</taxon>
        <taxon>Endopterygota</taxon>
        <taxon>Hymenoptera</taxon>
        <taxon>Apocrita</taxon>
        <taxon>Aculeata</taxon>
        <taxon>Formicoidea</taxon>
        <taxon>Formicidae</taxon>
        <taxon>Myrmicinae</taxon>
        <taxon>Cardiocondyla</taxon>
    </lineage>
</organism>
<evidence type="ECO:0000313" key="3">
    <source>
        <dbReference type="EMBL" id="KAL0118005.1"/>
    </source>
</evidence>
<dbReference type="EMBL" id="JADYXP020000008">
    <property type="protein sequence ID" value="KAL0118005.1"/>
    <property type="molecule type" value="Genomic_DNA"/>
</dbReference>
<protein>
    <submittedName>
        <fullName evidence="3">Uncharacterized protein</fullName>
    </submittedName>
</protein>